<reference evidence="1 2" key="1">
    <citation type="journal article" date="2018" name="Syst. Appl. Microbiol.">
        <title>Abditibacterium utsteinense sp. nov., the first cultivated member of candidate phylum FBP, isolated from ice-free Antarctic soil samples.</title>
        <authorList>
            <person name="Tahon G."/>
            <person name="Tytgat B."/>
            <person name="Lebbe L."/>
            <person name="Carlier A."/>
            <person name="Willems A."/>
        </authorList>
    </citation>
    <scope>NUCLEOTIDE SEQUENCE [LARGE SCALE GENOMIC DNA]</scope>
    <source>
        <strain evidence="1 2">LMG 29911</strain>
    </source>
</reference>
<sequence>MKSPIEDPLFCGVISLQLAAASFVLGQSWGDSLPISVVANDWNGARIEVGASWPLFAAYDENGVRRPVMDASRSTGAVIIKSSCSCDEVQVSNWLEAARQKGESVTLIMPISEEEEKKVITRNRWQGRVLRVRRGELERLGLLKTGMVSQLPLMAHLDSKGNILGMQGL</sequence>
<keyword evidence="2" id="KW-1185">Reference proteome</keyword>
<proteinExistence type="predicted"/>
<evidence type="ECO:0000313" key="2">
    <source>
        <dbReference type="Proteomes" id="UP000237684"/>
    </source>
</evidence>
<comment type="caution">
    <text evidence="1">The sequence shown here is derived from an EMBL/GenBank/DDBJ whole genome shotgun (WGS) entry which is preliminary data.</text>
</comment>
<organism evidence="1 2">
    <name type="scientific">Abditibacterium utsteinense</name>
    <dbReference type="NCBI Taxonomy" id="1960156"/>
    <lineage>
        <taxon>Bacteria</taxon>
        <taxon>Pseudomonadati</taxon>
        <taxon>Abditibacteriota</taxon>
        <taxon>Abditibacteriia</taxon>
        <taxon>Abditibacteriales</taxon>
        <taxon>Abditibacteriaceae</taxon>
        <taxon>Abditibacterium</taxon>
    </lineage>
</organism>
<accession>A0A2S8SNZ2</accession>
<dbReference type="InParanoid" id="A0A2S8SNZ2"/>
<dbReference type="EMBL" id="NIGF01000031">
    <property type="protein sequence ID" value="PQV62513.1"/>
    <property type="molecule type" value="Genomic_DNA"/>
</dbReference>
<name>A0A2S8SNZ2_9BACT</name>
<dbReference type="RefSeq" id="WP_106381350.1">
    <property type="nucleotide sequence ID" value="NZ_NIGF01000031.1"/>
</dbReference>
<protein>
    <submittedName>
        <fullName evidence="1">Uncharacterized protein</fullName>
    </submittedName>
</protein>
<gene>
    <name evidence="1" type="ORF">B1R32_13126</name>
</gene>
<dbReference type="AlphaFoldDB" id="A0A2S8SNZ2"/>
<evidence type="ECO:0000313" key="1">
    <source>
        <dbReference type="EMBL" id="PQV62513.1"/>
    </source>
</evidence>
<dbReference type="Proteomes" id="UP000237684">
    <property type="component" value="Unassembled WGS sequence"/>
</dbReference>